<evidence type="ECO:0000313" key="3">
    <source>
        <dbReference type="EMBL" id="EON67695.1"/>
    </source>
</evidence>
<dbReference type="OrthoDB" id="4183412at2759"/>
<dbReference type="Proteomes" id="UP000016924">
    <property type="component" value="Unassembled WGS sequence"/>
</dbReference>
<evidence type="ECO:0000313" key="4">
    <source>
        <dbReference type="Proteomes" id="UP000016924"/>
    </source>
</evidence>
<reference evidence="4" key="1">
    <citation type="submission" date="2012-06" db="EMBL/GenBank/DDBJ databases">
        <title>The genome sequence of Coniosporium apollinis CBS 100218.</title>
        <authorList>
            <consortium name="The Broad Institute Genome Sequencing Platform"/>
            <person name="Cuomo C."/>
            <person name="Gorbushina A."/>
            <person name="Noack S."/>
            <person name="Walker B."/>
            <person name="Young S.K."/>
            <person name="Zeng Q."/>
            <person name="Gargeya S."/>
            <person name="Fitzgerald M."/>
            <person name="Haas B."/>
            <person name="Abouelleil A."/>
            <person name="Alvarado L."/>
            <person name="Arachchi H.M."/>
            <person name="Berlin A.M."/>
            <person name="Chapman S.B."/>
            <person name="Goldberg J."/>
            <person name="Griggs A."/>
            <person name="Gujja S."/>
            <person name="Hansen M."/>
            <person name="Howarth C."/>
            <person name="Imamovic A."/>
            <person name="Larimer J."/>
            <person name="McCowan C."/>
            <person name="Montmayeur A."/>
            <person name="Murphy C."/>
            <person name="Neiman D."/>
            <person name="Pearson M."/>
            <person name="Priest M."/>
            <person name="Roberts A."/>
            <person name="Saif S."/>
            <person name="Shea T."/>
            <person name="Sisk P."/>
            <person name="Sykes S."/>
            <person name="Wortman J."/>
            <person name="Nusbaum C."/>
            <person name="Birren B."/>
        </authorList>
    </citation>
    <scope>NUCLEOTIDE SEQUENCE [LARGE SCALE GENOMIC DNA]</scope>
    <source>
        <strain evidence="4">CBS 100218</strain>
    </source>
</reference>
<dbReference type="HOGENOM" id="CLU_1094968_0_0_1"/>
<dbReference type="RefSeq" id="XP_007783012.1">
    <property type="nucleotide sequence ID" value="XM_007784822.1"/>
</dbReference>
<dbReference type="OMA" id="FTSFWHE"/>
<keyword evidence="2" id="KW-0732">Signal</keyword>
<feature type="chain" id="PRO_5004461333" evidence="2">
    <location>
        <begin position="28"/>
        <end position="255"/>
    </location>
</feature>
<evidence type="ECO:0000256" key="2">
    <source>
        <dbReference type="SAM" id="SignalP"/>
    </source>
</evidence>
<sequence>MHSLNSLISLLLLTATFLASQIPFTSATPLPRALSIPPAPADPPKPADGDGIGPYNSQDAGIRDRLAKTKFYAVAVAAGELGLVNAERGMRHYLGNSGNDLNVPPESMMSGLSKLRDSVKALAQNEAAAAYKSISGASGEKAFRSSWKNFYATKDQSWDWYFAIGGFSYSVTGVVTKASGGGSLKYRVHVFDRYNWDAGKSVDIGPFHFEDTELGNLHLKGLAREYTVRGSSAVNEVKKFTPTTVIPPPSTGGRG</sequence>
<accession>R7Z0H3</accession>
<name>R7Z0H3_CONA1</name>
<proteinExistence type="predicted"/>
<keyword evidence="4" id="KW-1185">Reference proteome</keyword>
<dbReference type="EMBL" id="JH767589">
    <property type="protein sequence ID" value="EON67695.1"/>
    <property type="molecule type" value="Genomic_DNA"/>
</dbReference>
<feature type="signal peptide" evidence="2">
    <location>
        <begin position="1"/>
        <end position="27"/>
    </location>
</feature>
<protein>
    <submittedName>
        <fullName evidence="3">Uncharacterized protein</fullName>
    </submittedName>
</protein>
<dbReference type="eggNOG" id="ENOG502T0MY">
    <property type="taxonomic scope" value="Eukaryota"/>
</dbReference>
<dbReference type="GeneID" id="19904149"/>
<dbReference type="AlphaFoldDB" id="R7Z0H3"/>
<gene>
    <name evidence="3" type="ORF">W97_06838</name>
</gene>
<feature type="region of interest" description="Disordered" evidence="1">
    <location>
        <begin position="35"/>
        <end position="58"/>
    </location>
</feature>
<organism evidence="3 4">
    <name type="scientific">Coniosporium apollinis (strain CBS 100218)</name>
    <name type="common">Rock-inhabiting black yeast</name>
    <dbReference type="NCBI Taxonomy" id="1168221"/>
    <lineage>
        <taxon>Eukaryota</taxon>
        <taxon>Fungi</taxon>
        <taxon>Dikarya</taxon>
        <taxon>Ascomycota</taxon>
        <taxon>Pezizomycotina</taxon>
        <taxon>Dothideomycetes</taxon>
        <taxon>Dothideomycetes incertae sedis</taxon>
        <taxon>Coniosporium</taxon>
    </lineage>
</organism>
<feature type="compositionally biased region" description="Pro residues" evidence="1">
    <location>
        <begin position="37"/>
        <end position="46"/>
    </location>
</feature>
<evidence type="ECO:0000256" key="1">
    <source>
        <dbReference type="SAM" id="MobiDB-lite"/>
    </source>
</evidence>